<accession>A0A816TZ35</accession>
<proteinExistence type="predicted"/>
<dbReference type="Proteomes" id="UP001295469">
    <property type="component" value="Chromosome C08"/>
</dbReference>
<reference evidence="1" key="1">
    <citation type="submission" date="2021-01" db="EMBL/GenBank/DDBJ databases">
        <authorList>
            <consortium name="Genoscope - CEA"/>
            <person name="William W."/>
        </authorList>
    </citation>
    <scope>NUCLEOTIDE SEQUENCE</scope>
</reference>
<protein>
    <submittedName>
        <fullName evidence="1">(rape) hypothetical protein</fullName>
    </submittedName>
</protein>
<name>A0A816TZ35_BRANA</name>
<dbReference type="Gramene" id="CDX97383">
    <property type="protein sequence ID" value="CDX97383"/>
    <property type="gene ID" value="GSBRNA2T00104492001"/>
</dbReference>
<evidence type="ECO:0000313" key="1">
    <source>
        <dbReference type="EMBL" id="CAF2107304.1"/>
    </source>
</evidence>
<organism evidence="1">
    <name type="scientific">Brassica napus</name>
    <name type="common">Rape</name>
    <dbReference type="NCBI Taxonomy" id="3708"/>
    <lineage>
        <taxon>Eukaryota</taxon>
        <taxon>Viridiplantae</taxon>
        <taxon>Streptophyta</taxon>
        <taxon>Embryophyta</taxon>
        <taxon>Tracheophyta</taxon>
        <taxon>Spermatophyta</taxon>
        <taxon>Magnoliopsida</taxon>
        <taxon>eudicotyledons</taxon>
        <taxon>Gunneridae</taxon>
        <taxon>Pentapetalae</taxon>
        <taxon>rosids</taxon>
        <taxon>malvids</taxon>
        <taxon>Brassicales</taxon>
        <taxon>Brassicaceae</taxon>
        <taxon>Brassiceae</taxon>
        <taxon>Brassica</taxon>
    </lineage>
</organism>
<gene>
    <name evidence="1" type="ORF">DARMORV10_C08P10260.1</name>
</gene>
<sequence length="50" mass="5102">MALQAASLVSSAFSVRKDGTLNASSSSFKDSGLFGASITDRVKSEQSSSS</sequence>
<dbReference type="AlphaFoldDB" id="A0A816TZ35"/>
<dbReference type="EMBL" id="HG994372">
    <property type="protein sequence ID" value="CAF2107304.1"/>
    <property type="molecule type" value="Genomic_DNA"/>
</dbReference>